<keyword evidence="1" id="KW-0813">Transport</keyword>
<gene>
    <name evidence="6" type="ORF">FP2506_01758</name>
</gene>
<dbReference type="Gene3D" id="3.40.50.300">
    <property type="entry name" value="P-loop containing nucleotide triphosphate hydrolases"/>
    <property type="match status" value="1"/>
</dbReference>
<reference evidence="6 7" key="1">
    <citation type="journal article" date="2010" name="J. Bacteriol.">
        <title>Genome sequence of Fulvimarina pelagi HTCC2506T, a Mn(II)-oxidizing alphaproteobacterium possessing an aerobic anoxygenic photosynthetic gene cluster and Xanthorhodopsin.</title>
        <authorList>
            <person name="Kang I."/>
            <person name="Oh H.M."/>
            <person name="Lim S.I."/>
            <person name="Ferriera S."/>
            <person name="Giovannoni S.J."/>
            <person name="Cho J.C."/>
        </authorList>
    </citation>
    <scope>NUCLEOTIDE SEQUENCE [LARGE SCALE GENOMIC DNA]</scope>
    <source>
        <strain evidence="6 7">HTCC2506</strain>
    </source>
</reference>
<organism evidence="6 7">
    <name type="scientific">Fulvimarina pelagi HTCC2506</name>
    <dbReference type="NCBI Taxonomy" id="314231"/>
    <lineage>
        <taxon>Bacteria</taxon>
        <taxon>Pseudomonadati</taxon>
        <taxon>Pseudomonadota</taxon>
        <taxon>Alphaproteobacteria</taxon>
        <taxon>Hyphomicrobiales</taxon>
        <taxon>Aurantimonadaceae</taxon>
        <taxon>Fulvimarina</taxon>
    </lineage>
</organism>
<evidence type="ECO:0000256" key="3">
    <source>
        <dbReference type="ARBA" id="ARBA00022840"/>
    </source>
</evidence>
<evidence type="ECO:0000313" key="6">
    <source>
        <dbReference type="EMBL" id="EAU39667.1"/>
    </source>
</evidence>
<accession>Q0FXI3</accession>
<dbReference type="GO" id="GO:0016887">
    <property type="term" value="F:ATP hydrolysis activity"/>
    <property type="evidence" value="ECO:0007669"/>
    <property type="project" value="InterPro"/>
</dbReference>
<dbReference type="InterPro" id="IPR051120">
    <property type="entry name" value="ABC_AA/LPS_Transport"/>
</dbReference>
<dbReference type="GO" id="GO:0005886">
    <property type="term" value="C:plasma membrane"/>
    <property type="evidence" value="ECO:0007669"/>
    <property type="project" value="TreeGrafter"/>
</dbReference>
<keyword evidence="7" id="KW-1185">Reference proteome</keyword>
<keyword evidence="2" id="KW-0547">Nucleotide-binding</keyword>
<dbReference type="AlphaFoldDB" id="Q0FXI3"/>
<evidence type="ECO:0000256" key="4">
    <source>
        <dbReference type="SAM" id="MobiDB-lite"/>
    </source>
</evidence>
<dbReference type="PANTHER" id="PTHR45772">
    <property type="entry name" value="CONSERVED COMPONENT OF ABC TRANSPORTER FOR NATURAL AMINO ACIDS-RELATED"/>
    <property type="match status" value="1"/>
</dbReference>
<dbReference type="STRING" id="217511.GCA_001463845_02283"/>
<dbReference type="NCBIfam" id="TIGR03411">
    <property type="entry name" value="urea_trans_UrtD"/>
    <property type="match status" value="1"/>
</dbReference>
<dbReference type="InterPro" id="IPR017781">
    <property type="entry name" value="ABC_transptr_urea_ATP-bd_UrtD"/>
</dbReference>
<dbReference type="HOGENOM" id="CLU_000604_1_2_5"/>
<dbReference type="Pfam" id="PF00005">
    <property type="entry name" value="ABC_tran"/>
    <property type="match status" value="1"/>
</dbReference>
<dbReference type="GO" id="GO:0005524">
    <property type="term" value="F:ATP binding"/>
    <property type="evidence" value="ECO:0007669"/>
    <property type="project" value="UniProtKB-KW"/>
</dbReference>
<dbReference type="eggNOG" id="COG4674">
    <property type="taxonomic scope" value="Bacteria"/>
</dbReference>
<feature type="region of interest" description="Disordered" evidence="4">
    <location>
        <begin position="1"/>
        <end position="95"/>
    </location>
</feature>
<sequence>MTMTDHFTTRREAAEQTKVLEEPQGQGDTSTAREELGGGLSAPPANRTVADEGPMAAPKSGSSADAALCDSAPPSEEPDAEATTVEEPVVSPHPYATQLRNERIAKEKRLGARRETLLYLDGVNKTFDGFKAINNLSLVVQRGEMRAIIGPNGAGKTTMMDIITGKTKPDSGDVFFAGDVDLTKYDEAAIASMGIGRKFQKPTVFEGLTIEDNLRLSMEGSRSVLETLFHRKSGKENDLVEDILEETRLGERRHAKAADLSHGQKQWLEIGMLLAQDPELLLVDEPVAGMTDAETEETARLLRKISETRSVVVVEHDMHFVRMLDVKVTCLHEGTVLSEGSLDHVSSDERVIEVYLGR</sequence>
<dbReference type="InterPro" id="IPR027417">
    <property type="entry name" value="P-loop_NTPase"/>
</dbReference>
<dbReference type="Proteomes" id="UP000004310">
    <property type="component" value="Unassembled WGS sequence"/>
</dbReference>
<feature type="compositionally biased region" description="Basic and acidic residues" evidence="4">
    <location>
        <begin position="7"/>
        <end position="21"/>
    </location>
</feature>
<dbReference type="PROSITE" id="PS50893">
    <property type="entry name" value="ABC_TRANSPORTER_2"/>
    <property type="match status" value="1"/>
</dbReference>
<feature type="domain" description="ABC transporter" evidence="5">
    <location>
        <begin position="118"/>
        <end position="358"/>
    </location>
</feature>
<comment type="caution">
    <text evidence="6">The sequence shown here is derived from an EMBL/GenBank/DDBJ whole genome shotgun (WGS) entry which is preliminary data.</text>
</comment>
<dbReference type="PANTHER" id="PTHR45772:SF8">
    <property type="entry name" value="HIGH-AFFINITY BRANCHED-CHAIN AMINO ACID TRANSPORT ATP-BINDING PROTEIN"/>
    <property type="match status" value="1"/>
</dbReference>
<dbReference type="CDD" id="cd03219">
    <property type="entry name" value="ABC_Mj1267_LivG_branched"/>
    <property type="match status" value="1"/>
</dbReference>
<dbReference type="InterPro" id="IPR003439">
    <property type="entry name" value="ABC_transporter-like_ATP-bd"/>
</dbReference>
<dbReference type="SUPFAM" id="SSF52540">
    <property type="entry name" value="P-loop containing nucleoside triphosphate hydrolases"/>
    <property type="match status" value="1"/>
</dbReference>
<protein>
    <submittedName>
        <fullName evidence="6">Probable ATP-binding component of ABC transporter</fullName>
    </submittedName>
</protein>
<dbReference type="InterPro" id="IPR003593">
    <property type="entry name" value="AAA+_ATPase"/>
</dbReference>
<evidence type="ECO:0000313" key="7">
    <source>
        <dbReference type="Proteomes" id="UP000004310"/>
    </source>
</evidence>
<evidence type="ECO:0000259" key="5">
    <source>
        <dbReference type="PROSITE" id="PS50893"/>
    </source>
</evidence>
<dbReference type="SMART" id="SM00382">
    <property type="entry name" value="AAA"/>
    <property type="match status" value="1"/>
</dbReference>
<name>Q0FXI3_9HYPH</name>
<evidence type="ECO:0000256" key="1">
    <source>
        <dbReference type="ARBA" id="ARBA00022448"/>
    </source>
</evidence>
<keyword evidence="3 6" id="KW-0067">ATP-binding</keyword>
<dbReference type="EMBL" id="AATP01000014">
    <property type="protein sequence ID" value="EAU39667.1"/>
    <property type="molecule type" value="Genomic_DNA"/>
</dbReference>
<proteinExistence type="predicted"/>
<evidence type="ECO:0000256" key="2">
    <source>
        <dbReference type="ARBA" id="ARBA00022741"/>
    </source>
</evidence>
<dbReference type="FunFam" id="3.40.50.300:FF:000421">
    <property type="entry name" value="Branched-chain amino acid ABC transporter ATP-binding protein"/>
    <property type="match status" value="1"/>
</dbReference>